<sequence length="320" mass="36693">MSDNQENSLEQTSSPSPEEEDLIRRSTKKQKGDGSFLPPRTLRSYKDSLVNPEGCWKDHIMKEPIHTEETNEVASDVEDNMDDDIPVILLSKAEKERINAPWRSALIIKVFGKSIGFKYMDFKIRSLWKPLGDMQCIYLGNDFFLIRFTLEEDYWKVVNGGPWFINQQFLTIRRWSPGFRPSEAKISTTAVWACLPELPIELYDTNILRRIGNQLGSLLKVDARTMDNERGRFARLCVQIDLEQPLIPKTHAHPKLLLPVPPLPELPNPSILPILNKIPATTVNGCLSLAGKVELRKQSRKMQILFQKLQHLLMPAHTEI</sequence>
<feature type="domain" description="DUF4283" evidence="2">
    <location>
        <begin position="100"/>
        <end position="183"/>
    </location>
</feature>
<dbReference type="AlphaFoldDB" id="A0A2N9ICX1"/>
<name>A0A2N9ICX1_FAGSY</name>
<accession>A0A2N9ICX1</accession>
<dbReference type="PANTHER" id="PTHR31286:SF99">
    <property type="entry name" value="DUF4283 DOMAIN-CONTAINING PROTEIN"/>
    <property type="match status" value="1"/>
</dbReference>
<feature type="compositionally biased region" description="Polar residues" evidence="1">
    <location>
        <begin position="1"/>
        <end position="16"/>
    </location>
</feature>
<evidence type="ECO:0000259" key="2">
    <source>
        <dbReference type="Pfam" id="PF14111"/>
    </source>
</evidence>
<organism evidence="3">
    <name type="scientific">Fagus sylvatica</name>
    <name type="common">Beechnut</name>
    <dbReference type="NCBI Taxonomy" id="28930"/>
    <lineage>
        <taxon>Eukaryota</taxon>
        <taxon>Viridiplantae</taxon>
        <taxon>Streptophyta</taxon>
        <taxon>Embryophyta</taxon>
        <taxon>Tracheophyta</taxon>
        <taxon>Spermatophyta</taxon>
        <taxon>Magnoliopsida</taxon>
        <taxon>eudicotyledons</taxon>
        <taxon>Gunneridae</taxon>
        <taxon>Pentapetalae</taxon>
        <taxon>rosids</taxon>
        <taxon>fabids</taxon>
        <taxon>Fagales</taxon>
        <taxon>Fagaceae</taxon>
        <taxon>Fagus</taxon>
    </lineage>
</organism>
<reference evidence="3" key="1">
    <citation type="submission" date="2018-02" db="EMBL/GenBank/DDBJ databases">
        <authorList>
            <person name="Cohen D.B."/>
            <person name="Kent A.D."/>
        </authorList>
    </citation>
    <scope>NUCLEOTIDE SEQUENCE</scope>
</reference>
<proteinExistence type="predicted"/>
<dbReference type="EMBL" id="OIVN01005723">
    <property type="protein sequence ID" value="SPD23747.1"/>
    <property type="molecule type" value="Genomic_DNA"/>
</dbReference>
<gene>
    <name evidence="3" type="ORF">FSB_LOCUS51629</name>
</gene>
<evidence type="ECO:0000256" key="1">
    <source>
        <dbReference type="SAM" id="MobiDB-lite"/>
    </source>
</evidence>
<dbReference type="PANTHER" id="PTHR31286">
    <property type="entry name" value="GLYCINE-RICH CELL WALL STRUCTURAL PROTEIN 1.8-LIKE"/>
    <property type="match status" value="1"/>
</dbReference>
<evidence type="ECO:0000313" key="3">
    <source>
        <dbReference type="EMBL" id="SPD23747.1"/>
    </source>
</evidence>
<dbReference type="Pfam" id="PF14111">
    <property type="entry name" value="DUF4283"/>
    <property type="match status" value="1"/>
</dbReference>
<dbReference type="InterPro" id="IPR025558">
    <property type="entry name" value="DUF4283"/>
</dbReference>
<protein>
    <recommendedName>
        <fullName evidence="2">DUF4283 domain-containing protein</fullName>
    </recommendedName>
</protein>
<dbReference type="InterPro" id="IPR040256">
    <property type="entry name" value="At4g02000-like"/>
</dbReference>
<feature type="region of interest" description="Disordered" evidence="1">
    <location>
        <begin position="1"/>
        <end position="40"/>
    </location>
</feature>